<dbReference type="RefSeq" id="WP_188664579.1">
    <property type="nucleotide sequence ID" value="NZ_BMHV01000013.1"/>
</dbReference>
<reference evidence="2" key="2">
    <citation type="submission" date="2020-09" db="EMBL/GenBank/DDBJ databases">
        <authorList>
            <person name="Sun Q."/>
            <person name="Zhou Y."/>
        </authorList>
    </citation>
    <scope>NUCLEOTIDE SEQUENCE</scope>
    <source>
        <strain evidence="2">CGMCC 1.15254</strain>
    </source>
</reference>
<protein>
    <recommendedName>
        <fullName evidence="1">YjiS-like domain-containing protein</fullName>
    </recommendedName>
</protein>
<dbReference type="InterPro" id="IPR009506">
    <property type="entry name" value="YjiS-like"/>
</dbReference>
<accession>A0A917C0R5</accession>
<dbReference type="Pfam" id="PF06568">
    <property type="entry name" value="YjiS-like"/>
    <property type="match status" value="1"/>
</dbReference>
<dbReference type="EMBL" id="BMHV01000013">
    <property type="protein sequence ID" value="GGF66433.1"/>
    <property type="molecule type" value="Genomic_DNA"/>
</dbReference>
<dbReference type="AlphaFoldDB" id="A0A917C0R5"/>
<organism evidence="2 3">
    <name type="scientific">Terasakiella brassicae</name>
    <dbReference type="NCBI Taxonomy" id="1634917"/>
    <lineage>
        <taxon>Bacteria</taxon>
        <taxon>Pseudomonadati</taxon>
        <taxon>Pseudomonadota</taxon>
        <taxon>Alphaproteobacteria</taxon>
        <taxon>Rhodospirillales</taxon>
        <taxon>Terasakiellaceae</taxon>
        <taxon>Terasakiella</taxon>
    </lineage>
</organism>
<keyword evidence="3" id="KW-1185">Reference proteome</keyword>
<dbReference type="Proteomes" id="UP000632498">
    <property type="component" value="Unassembled WGS sequence"/>
</dbReference>
<evidence type="ECO:0000313" key="2">
    <source>
        <dbReference type="EMBL" id="GGF66433.1"/>
    </source>
</evidence>
<gene>
    <name evidence="2" type="ORF">GCM10011332_20670</name>
</gene>
<proteinExistence type="predicted"/>
<evidence type="ECO:0000259" key="1">
    <source>
        <dbReference type="Pfam" id="PF06568"/>
    </source>
</evidence>
<evidence type="ECO:0000313" key="3">
    <source>
        <dbReference type="Proteomes" id="UP000632498"/>
    </source>
</evidence>
<feature type="domain" description="YjiS-like" evidence="1">
    <location>
        <begin position="30"/>
        <end position="64"/>
    </location>
</feature>
<sequence length="80" mass="9336">MSLPYPITSYGSRHVELTGGLLTRFEDFVIAQFTKLKERHRIRYEMSIMSDRELKDLGMTRSDIALLADGKFNAIQDQRR</sequence>
<reference evidence="2" key="1">
    <citation type="journal article" date="2014" name="Int. J. Syst. Evol. Microbiol.">
        <title>Complete genome sequence of Corynebacterium casei LMG S-19264T (=DSM 44701T), isolated from a smear-ripened cheese.</title>
        <authorList>
            <consortium name="US DOE Joint Genome Institute (JGI-PGF)"/>
            <person name="Walter F."/>
            <person name="Albersmeier A."/>
            <person name="Kalinowski J."/>
            <person name="Ruckert C."/>
        </authorList>
    </citation>
    <scope>NUCLEOTIDE SEQUENCE</scope>
    <source>
        <strain evidence="2">CGMCC 1.15254</strain>
    </source>
</reference>
<name>A0A917C0R5_9PROT</name>
<comment type="caution">
    <text evidence="2">The sequence shown here is derived from an EMBL/GenBank/DDBJ whole genome shotgun (WGS) entry which is preliminary data.</text>
</comment>